<dbReference type="EMBL" id="JACOOL010000004">
    <property type="protein sequence ID" value="MBC5636462.1"/>
    <property type="molecule type" value="Genomic_DNA"/>
</dbReference>
<evidence type="ECO:0000313" key="2">
    <source>
        <dbReference type="EMBL" id="MBC5636462.1"/>
    </source>
</evidence>
<keyword evidence="1" id="KW-0812">Transmembrane</keyword>
<sequence length="45" mass="5033">MKNHKGKLAVFFIIIFTLLAAGVGYLLLDIYTPDENSHAVEIRIS</sequence>
<name>A0A923L4T1_9BACI</name>
<protein>
    <submittedName>
        <fullName evidence="2">Uncharacterized protein</fullName>
    </submittedName>
</protein>
<evidence type="ECO:0000256" key="1">
    <source>
        <dbReference type="SAM" id="Phobius"/>
    </source>
</evidence>
<accession>A0A923L4T1</accession>
<keyword evidence="3" id="KW-1185">Reference proteome</keyword>
<keyword evidence="1" id="KW-0472">Membrane</keyword>
<dbReference type="Proteomes" id="UP000637359">
    <property type="component" value="Unassembled WGS sequence"/>
</dbReference>
<proteinExistence type="predicted"/>
<keyword evidence="1" id="KW-1133">Transmembrane helix</keyword>
<dbReference type="AlphaFoldDB" id="A0A923L4T1"/>
<feature type="transmembrane region" description="Helical" evidence="1">
    <location>
        <begin position="7"/>
        <end position="28"/>
    </location>
</feature>
<gene>
    <name evidence="2" type="ORF">H8S33_06440</name>
</gene>
<comment type="caution">
    <text evidence="2">The sequence shown here is derived from an EMBL/GenBank/DDBJ whole genome shotgun (WGS) entry which is preliminary data.</text>
</comment>
<evidence type="ECO:0000313" key="3">
    <source>
        <dbReference type="Proteomes" id="UP000637359"/>
    </source>
</evidence>
<dbReference type="RefSeq" id="WP_186869175.1">
    <property type="nucleotide sequence ID" value="NZ_JACOOL010000004.1"/>
</dbReference>
<organism evidence="2 3">
    <name type="scientific">Ornithinibacillus hominis</name>
    <dbReference type="NCBI Taxonomy" id="2763055"/>
    <lineage>
        <taxon>Bacteria</taxon>
        <taxon>Bacillati</taxon>
        <taxon>Bacillota</taxon>
        <taxon>Bacilli</taxon>
        <taxon>Bacillales</taxon>
        <taxon>Bacillaceae</taxon>
        <taxon>Ornithinibacillus</taxon>
    </lineage>
</organism>
<reference evidence="2" key="1">
    <citation type="submission" date="2020-08" db="EMBL/GenBank/DDBJ databases">
        <title>Genome public.</title>
        <authorList>
            <person name="Liu C."/>
            <person name="Sun Q."/>
        </authorList>
    </citation>
    <scope>NUCLEOTIDE SEQUENCE</scope>
    <source>
        <strain evidence="2">BX22</strain>
    </source>
</reference>